<dbReference type="PANTHER" id="PTHR30108:SF17">
    <property type="entry name" value="FERULIC ACID DECARBOXYLASE 1"/>
    <property type="match status" value="1"/>
</dbReference>
<sequence>MRPGAIRMMASLTRTSIPRVSTASEPPHLCFRSFVDALREDNDLAEINEEIDPYLEAAAITRRASETLGKAPLMNNLKGNKYGLWRILGAPACLRSEEKGMYGRLARHVGLPVDATMREVMDQMLSAKHKEGIKPVVLETGPCKENIISGDQIDLTKLPSPWQHGADGGAYLQSYGMHIVQSPDGSWTNWSIARAMVHDKNHMTGIVMTPQHIGVIRDQWKAIGKDVPWACAFGVPPAAIMASSMPLPDGVSEGDYVGCMTGAPLKVVKCENNDLYVPATSEIVMEGTISITERGPEGPYGEMHGYTFRGDVHDGPLMKVDKITYRDNAILPMSVPGRAVDETHTLIGTLASCEMRQILQDAGMPVTEVWTPFEAQAIWAVIKIDGEKLRALKTTSEEFCRKIAKLLFYEKRGMMVHRLFIVGDDIDVYNFKDVMWAFSTRCRPGTEEYFYDDVGAMPLIPFMSQNAKLGVDPWKGGKIVSDCLLPQEYTTGPNWETGDFEHAYPKAMQEKILKNWSAMGFDN</sequence>
<comment type="catalytic activity">
    <reaction evidence="1">
        <text>(E)-cinnamate + H(+) = styrene + CO2</text>
        <dbReference type="Rhea" id="RHEA:46920"/>
        <dbReference type="ChEBI" id="CHEBI:15378"/>
        <dbReference type="ChEBI" id="CHEBI:15669"/>
        <dbReference type="ChEBI" id="CHEBI:16526"/>
        <dbReference type="ChEBI" id="CHEBI:27452"/>
        <dbReference type="EC" id="4.1.1.102"/>
    </reaction>
</comment>
<proteinExistence type="inferred from homology"/>
<evidence type="ECO:0000256" key="1">
    <source>
        <dbReference type="HAMAP-Rule" id="MF_03196"/>
    </source>
</evidence>
<feature type="domain" description="3-octaprenyl-4-hydroxybenzoate carboxy-lyase-like Rift-related" evidence="2">
    <location>
        <begin position="139"/>
        <end position="338"/>
    </location>
</feature>
<dbReference type="OrthoDB" id="4878259at2759"/>
<keyword evidence="1" id="KW-0210">Decarboxylase</keyword>
<comment type="subcellular location">
    <subcellularLocation>
        <location evidence="1">Cytoplasm</location>
    </subcellularLocation>
</comment>
<keyword evidence="6" id="KW-1185">Reference proteome</keyword>
<keyword evidence="1" id="KW-0464">Manganese</keyword>
<evidence type="ECO:0000259" key="2">
    <source>
        <dbReference type="Pfam" id="PF01977"/>
    </source>
</evidence>
<dbReference type="InterPro" id="IPR002830">
    <property type="entry name" value="UbiD"/>
</dbReference>
<dbReference type="GeneID" id="41988177"/>
<evidence type="ECO:0000313" key="6">
    <source>
        <dbReference type="Proteomes" id="UP000431533"/>
    </source>
</evidence>
<dbReference type="SUPFAM" id="SSF50475">
    <property type="entry name" value="FMN-binding split barrel"/>
    <property type="match status" value="1"/>
</dbReference>
<dbReference type="GO" id="GO:0046281">
    <property type="term" value="P:cinnamic acid catabolic process"/>
    <property type="evidence" value="ECO:0007669"/>
    <property type="project" value="UniProtKB-UniRule"/>
</dbReference>
<dbReference type="InterPro" id="IPR032903">
    <property type="entry name" value="FDC-like"/>
</dbReference>
<dbReference type="EMBL" id="QGMH01000146">
    <property type="protein sequence ID" value="TVY24091.1"/>
    <property type="molecule type" value="Genomic_DNA"/>
</dbReference>
<dbReference type="HAMAP" id="MF_01983">
    <property type="entry name" value="UbiD_FDC"/>
    <property type="match status" value="1"/>
</dbReference>
<feature type="binding site" evidence="1">
    <location>
        <position position="212"/>
    </location>
    <ligand>
        <name>Mn(2+)</name>
        <dbReference type="ChEBI" id="CHEBI:29035"/>
    </ligand>
</feature>
<dbReference type="GO" id="GO:0033494">
    <property type="term" value="P:ferulate metabolic process"/>
    <property type="evidence" value="ECO:0007669"/>
    <property type="project" value="UniProtKB-UniRule"/>
</dbReference>
<feature type="binding site" evidence="1">
    <location>
        <begin position="189"/>
        <end position="194"/>
    </location>
    <ligand>
        <name>prenylated FMN</name>
        <dbReference type="ChEBI" id="CHEBI:87746"/>
    </ligand>
</feature>
<dbReference type="EC" id="4.1.1.102" evidence="1"/>
<comment type="caution">
    <text evidence="5">The sequence shown here is derived from an EMBL/GenBank/DDBJ whole genome shotgun (WGS) entry which is preliminary data.</text>
</comment>
<comment type="similarity">
    <text evidence="1">Belongs to the UbiD family. UbiD-like/FDC subfamily.</text>
</comment>
<dbReference type="InterPro" id="IPR049381">
    <property type="entry name" value="UbiD-like_C"/>
</dbReference>
<comment type="cofactor">
    <cofactor evidence="1">
        <name>prenylated FMN</name>
        <dbReference type="ChEBI" id="CHEBI:87746"/>
    </cofactor>
    <text evidence="1">Binds 1 prenylated FMN per subunit.</text>
</comment>
<evidence type="ECO:0000259" key="4">
    <source>
        <dbReference type="Pfam" id="PF20696"/>
    </source>
</evidence>
<keyword evidence="1" id="KW-0456">Lyase</keyword>
<dbReference type="NCBIfam" id="TIGR00148">
    <property type="entry name" value="UbiD family decarboxylase"/>
    <property type="match status" value="1"/>
</dbReference>
<comment type="catalytic activity">
    <reaction evidence="1">
        <text>(E)-ferulate + H(+) = 2-methoxy-4-vinylphenol + CO2</text>
        <dbReference type="Rhea" id="RHEA:33807"/>
        <dbReference type="ChEBI" id="CHEBI:15378"/>
        <dbReference type="ChEBI" id="CHEBI:16526"/>
        <dbReference type="ChEBI" id="CHEBI:29749"/>
        <dbReference type="ChEBI" id="CHEBI:42438"/>
        <dbReference type="EC" id="4.1.1.102"/>
    </reaction>
</comment>
<gene>
    <name evidence="5" type="primary">fdc1_1</name>
    <name evidence="1" type="synonym">FDC1</name>
    <name evidence="5" type="ORF">LHYA1_G007979</name>
</gene>
<reference evidence="5 6" key="1">
    <citation type="submission" date="2018-05" db="EMBL/GenBank/DDBJ databases">
        <title>Genome sequencing and assembly of the regulated plant pathogen Lachnellula willkommii and related sister species for the development of diagnostic species identification markers.</title>
        <authorList>
            <person name="Giroux E."/>
            <person name="Bilodeau G."/>
        </authorList>
    </citation>
    <scope>NUCLEOTIDE SEQUENCE [LARGE SCALE GENOMIC DNA]</scope>
    <source>
        <strain evidence="5 6">CBS 185.66</strain>
    </source>
</reference>
<dbReference type="InterPro" id="IPR048304">
    <property type="entry name" value="UbiD_Rift_dom"/>
</dbReference>
<organism evidence="5 6">
    <name type="scientific">Lachnellula hyalina</name>
    <dbReference type="NCBI Taxonomy" id="1316788"/>
    <lineage>
        <taxon>Eukaryota</taxon>
        <taxon>Fungi</taxon>
        <taxon>Dikarya</taxon>
        <taxon>Ascomycota</taxon>
        <taxon>Pezizomycotina</taxon>
        <taxon>Leotiomycetes</taxon>
        <taxon>Helotiales</taxon>
        <taxon>Lachnaceae</taxon>
        <taxon>Lachnellula</taxon>
    </lineage>
</organism>
<feature type="binding site" evidence="1">
    <location>
        <position position="411"/>
    </location>
    <ligand>
        <name>prenylated FMN</name>
        <dbReference type="ChEBI" id="CHEBI:87746"/>
    </ligand>
</feature>
<dbReference type="Pfam" id="PF01977">
    <property type="entry name" value="UbiD"/>
    <property type="match status" value="1"/>
</dbReference>
<accession>A0A8H8QX12</accession>
<dbReference type="GO" id="GO:0005737">
    <property type="term" value="C:cytoplasm"/>
    <property type="evidence" value="ECO:0007669"/>
    <property type="project" value="UniProtKB-SubCell"/>
</dbReference>
<comment type="cofactor">
    <cofactor evidence="1">
        <name>Mn(2+)</name>
        <dbReference type="ChEBI" id="CHEBI:29035"/>
    </cofactor>
</comment>
<dbReference type="Gene3D" id="1.20.5.4570">
    <property type="match status" value="1"/>
</dbReference>
<dbReference type="Pfam" id="PF20695">
    <property type="entry name" value="UbiD_N"/>
    <property type="match status" value="1"/>
</dbReference>
<dbReference type="GO" id="GO:0046872">
    <property type="term" value="F:metal ion binding"/>
    <property type="evidence" value="ECO:0007669"/>
    <property type="project" value="UniProtKB-KW"/>
</dbReference>
<protein>
    <recommendedName>
        <fullName evidence="1">Ferulic acid decarboxylase 1</fullName>
        <ecNumber evidence="1">4.1.1.102</ecNumber>
    </recommendedName>
    <alternativeName>
        <fullName evidence="1">Phenacrylate decarboxylase</fullName>
    </alternativeName>
</protein>
<comment type="function">
    <text evidence="1">Catalyzes the reversible decarboxylation of aromatic carboxylic acids like ferulic acid, p-coumaric acid or cinnamic acid, producing the corresponding vinyl derivatives 4-vinylphenol, 4-vinylguaiacol, and styrene, respectively, which play the role of aroma metabolites.</text>
</comment>
<dbReference type="SUPFAM" id="SSF143968">
    <property type="entry name" value="UbiD C-terminal domain-like"/>
    <property type="match status" value="1"/>
</dbReference>
<feature type="binding site" evidence="1">
    <location>
        <position position="189"/>
    </location>
    <ligand>
        <name>Mn(2+)</name>
        <dbReference type="ChEBI" id="CHEBI:29035"/>
    </ligand>
</feature>
<evidence type="ECO:0000313" key="5">
    <source>
        <dbReference type="EMBL" id="TVY24091.1"/>
    </source>
</evidence>
<dbReference type="Pfam" id="PF20696">
    <property type="entry name" value="UbiD_C"/>
    <property type="match status" value="1"/>
</dbReference>
<keyword evidence="1" id="KW-0963">Cytoplasm</keyword>
<feature type="binding site" evidence="1">
    <location>
        <position position="253"/>
    </location>
    <ligand>
        <name>prenylated FMN</name>
        <dbReference type="ChEBI" id="CHEBI:87746"/>
    </ligand>
</feature>
<feature type="active site" description="Proton donor" evidence="1">
    <location>
        <position position="302"/>
    </location>
</feature>
<dbReference type="GO" id="GO:0016831">
    <property type="term" value="F:carboxy-lyase activity"/>
    <property type="evidence" value="ECO:0007669"/>
    <property type="project" value="UniProtKB-UniRule"/>
</dbReference>
<dbReference type="RefSeq" id="XP_031002879.1">
    <property type="nucleotide sequence ID" value="XM_031152902.1"/>
</dbReference>
<dbReference type="PANTHER" id="PTHR30108">
    <property type="entry name" value="3-OCTAPRENYL-4-HYDROXYBENZOATE CARBOXY-LYASE-RELATED"/>
    <property type="match status" value="1"/>
</dbReference>
<dbReference type="Gene3D" id="3.40.1670.10">
    <property type="entry name" value="UbiD C-terminal domain-like"/>
    <property type="match status" value="1"/>
</dbReference>
<name>A0A8H8QX12_9HELO</name>
<feature type="binding site" evidence="1">
    <location>
        <begin position="211"/>
        <end position="212"/>
    </location>
    <ligand>
        <name>prenylated FMN</name>
        <dbReference type="ChEBI" id="CHEBI:87746"/>
    </ligand>
</feature>
<evidence type="ECO:0000259" key="3">
    <source>
        <dbReference type="Pfam" id="PF20695"/>
    </source>
</evidence>
<dbReference type="Proteomes" id="UP000431533">
    <property type="component" value="Unassembled WGS sequence"/>
</dbReference>
<comment type="catalytic activity">
    <reaction evidence="1">
        <text>(E)-4-coumarate + H(+) = 4-vinylphenol + CO2</text>
        <dbReference type="Rhea" id="RHEA:33227"/>
        <dbReference type="ChEBI" id="CHEBI:1883"/>
        <dbReference type="ChEBI" id="CHEBI:12876"/>
        <dbReference type="ChEBI" id="CHEBI:15378"/>
        <dbReference type="ChEBI" id="CHEBI:16526"/>
        <dbReference type="EC" id="4.1.1.102"/>
    </reaction>
</comment>
<dbReference type="InterPro" id="IPR049383">
    <property type="entry name" value="UbiD-like_N"/>
</dbReference>
<feature type="binding site" evidence="1">
    <location>
        <position position="253"/>
    </location>
    <ligand>
        <name>Mn(2+)</name>
        <dbReference type="ChEBI" id="CHEBI:29035"/>
    </ligand>
</feature>
<feature type="domain" description="3-octaprenyl-4-hydroxybenzoate carboxy-lyase-like C-terminal" evidence="4">
    <location>
        <begin position="344"/>
        <end position="483"/>
    </location>
</feature>
<keyword evidence="1" id="KW-0479">Metal-binding</keyword>
<dbReference type="AlphaFoldDB" id="A0A8H8QX12"/>
<comment type="subunit">
    <text evidence="1">Homodimer. May form higher order oligomers.</text>
</comment>
<feature type="domain" description="3-octaprenyl-4-hydroxybenzoate carboxy-lyase-like N-terminal" evidence="3">
    <location>
        <begin position="35"/>
        <end position="123"/>
    </location>
</feature>